<protein>
    <submittedName>
        <fullName evidence="3">Reverse transcriptase domain-containing protein</fullName>
    </submittedName>
</protein>
<organism evidence="3">
    <name type="scientific">Strongyloides stercoralis</name>
    <name type="common">Threadworm</name>
    <dbReference type="NCBI Taxonomy" id="6248"/>
    <lineage>
        <taxon>Eukaryota</taxon>
        <taxon>Metazoa</taxon>
        <taxon>Ecdysozoa</taxon>
        <taxon>Nematoda</taxon>
        <taxon>Chromadorea</taxon>
        <taxon>Rhabditida</taxon>
        <taxon>Tylenchina</taxon>
        <taxon>Panagrolaimomorpha</taxon>
        <taxon>Strongyloidoidea</taxon>
        <taxon>Strongyloididae</taxon>
        <taxon>Strongyloides</taxon>
    </lineage>
</organism>
<feature type="coiled-coil region" evidence="1">
    <location>
        <begin position="339"/>
        <end position="366"/>
    </location>
</feature>
<dbReference type="SUPFAM" id="SSF56672">
    <property type="entry name" value="DNA/RNA polymerases"/>
    <property type="match status" value="1"/>
</dbReference>
<evidence type="ECO:0000256" key="1">
    <source>
        <dbReference type="SAM" id="Coils"/>
    </source>
</evidence>
<dbReference type="InterPro" id="IPR000477">
    <property type="entry name" value="RT_dom"/>
</dbReference>
<keyword evidence="1" id="KW-0175">Coiled coil</keyword>
<evidence type="ECO:0000313" key="3">
    <source>
        <dbReference type="WBParaSite" id="SSTP_0000831100.1"/>
    </source>
</evidence>
<dbReference type="InterPro" id="IPR043502">
    <property type="entry name" value="DNA/RNA_pol_sf"/>
</dbReference>
<feature type="domain" description="Reverse transcriptase" evidence="2">
    <location>
        <begin position="481"/>
        <end position="750"/>
    </location>
</feature>
<dbReference type="Pfam" id="PF00078">
    <property type="entry name" value="RVT_1"/>
    <property type="match status" value="1"/>
</dbReference>
<reference evidence="3" key="1">
    <citation type="submission" date="2022-10" db="UniProtKB">
        <authorList>
            <consortium name="WormBaseParasite"/>
        </authorList>
    </citation>
    <scope>IDENTIFICATION</scope>
</reference>
<accession>A0A913HYC7</accession>
<dbReference type="PANTHER" id="PTHR35450">
    <property type="entry name" value="REVERSE TRANSCRIPTASE DOMAIN-CONTAINING PROTEIN"/>
    <property type="match status" value="1"/>
</dbReference>
<proteinExistence type="predicted"/>
<name>A0A913HYC7_STRER</name>
<dbReference type="PROSITE" id="PS50878">
    <property type="entry name" value="RT_POL"/>
    <property type="match status" value="1"/>
</dbReference>
<dbReference type="PANTHER" id="PTHR35450:SF2">
    <property type="entry name" value="REVERSE TRANSCRIPTASE DOMAIN-CONTAINING PROTEIN"/>
    <property type="match status" value="1"/>
</dbReference>
<sequence length="1235" mass="145231">MSRWTEKEIKILEEISKENKEKRNLDDYNVIKNTYFPSRTVAAIKKKLLEVSGKIKESKNIDSRKATVWTNEELEKLKKLYEETPKEKTKTKRVEMILHHFPNRSIKAIQTVLRQKFSELYEGYSTSPKKHEIKVIKETKIKLEENIKSLKNVNTNEIEIKNNGKKETNKVIETTNNDIDDKVENENKKDSTEKQFIKNDCPVKKEFYKFLTRIQSQQNVGKLAKFSIRRDHPLLEKISTILQEYIDHCEIKIKKISKRHKNIKQGIVAATYTLRKKLLGQTGLNKQKPKYKFIEGKINRIENDIKRCKEIQSGAKQNNKNKKVISIIKKLKMTPSQFISSCQERIEILKENLNKQKEQFDANKVRYRFKNNPSLKCLGMKPRNIENLNFDEAEEFYRKLYSNQPHPEKSPNFDEWLEFVQNESLTSDDSDVEEKDINRFIEEHLTEASLWKSPGKDLVTNFMWKYIPPAKRYLKKWINQILQSTYKLTENDVEGKCILIHKQGETNDVQNFRPICLLNTDYKCFTKILVKVTLDRISENLIPKEQLCRENTWGTVHGLLQDKSYLGIAKYRRQGIYSTWYDFSKAYDSLNHYQLQRLLEKLPLPKVMKSTAISLLKLWNMELVRNDEKKPRKIRIRRGIMQGDSSSPLWFILASGSIIYQMKNNQDLRKVTKNKGRIIGYMDDLKWFSPNQEGMKLGSKILKESALELTLHLNEKKCGYYNESDVTDENEKQFFIPKIRKAYKYLGLMQKDKDVEENYEILEEKLKERTRKILSSHLTTHQKQMIYNGSVVTSAVYVLGNLSPKESIESTLKKANNLDIQLRKIAVSEKVKVRQMSNSRYHLPERFFGMNFRSIKTETCIQFIRRFCYLMSSPDLEEARKNFEAMDKGGCRTPISDFRYVAKKYKLSTPKNFTNGYREVTKELIEAVKKIELKEKLNDWSKAMTYPKLVLKYEKEISYPGIRSLKLSSDKLAFLSAASEEQIFLKAKNFSTTGKGIENCRFGCKKPETNTHVTSNCKQHQYAGRHDIITWNVLKKIMEKYNIKEKLEFGSAVVDIEKENIKITAGRKILTEKKIYYNTPDVVLYVKEKEKVKKIIVLEVSVPSLTKYCWQQQWKRIKYCHNSVNKLEEFNANKEKEPEEIKNIKLEMIPRNINLINILKTNYKIDNVQFYSIVVGTYGELVFNEETLKTKQMFLTELKFSKTEYNKLIRDISYSAMASTARILAKHLAHQNDII</sequence>
<dbReference type="AlphaFoldDB" id="A0A913HYC7"/>
<dbReference type="WBParaSite" id="SSTP_0000831100.1">
    <property type="protein sequence ID" value="SSTP_0000831100.1"/>
    <property type="gene ID" value="SSTP_0000831100"/>
</dbReference>
<evidence type="ECO:0000259" key="2">
    <source>
        <dbReference type="PROSITE" id="PS50878"/>
    </source>
</evidence>